<gene>
    <name evidence="2" type="ORF">VHEMI05859</name>
</gene>
<dbReference type="EMBL" id="CDHN01000003">
    <property type="protein sequence ID" value="CEJ90050.1"/>
    <property type="molecule type" value="Genomic_DNA"/>
</dbReference>
<keyword evidence="3" id="KW-1185">Reference proteome</keyword>
<dbReference type="STRING" id="1531966.A0A0A1THP5"/>
<proteinExistence type="predicted"/>
<evidence type="ECO:0000313" key="2">
    <source>
        <dbReference type="EMBL" id="CEJ90050.1"/>
    </source>
</evidence>
<feature type="chain" id="PRO_5001979420" evidence="1">
    <location>
        <begin position="19"/>
        <end position="237"/>
    </location>
</feature>
<feature type="signal peptide" evidence="1">
    <location>
        <begin position="1"/>
        <end position="18"/>
    </location>
</feature>
<reference evidence="2 3" key="1">
    <citation type="journal article" date="2015" name="Genome Announc.">
        <title>Draft Genome Sequence and Gene Annotation of the Entomopathogenic Fungus Verticillium hemipterigenum.</title>
        <authorList>
            <person name="Horn F."/>
            <person name="Habel A."/>
            <person name="Scharf D.H."/>
            <person name="Dworschak J."/>
            <person name="Brakhage A.A."/>
            <person name="Guthke R."/>
            <person name="Hertweck C."/>
            <person name="Linde J."/>
        </authorList>
    </citation>
    <scope>NUCLEOTIDE SEQUENCE [LARGE SCALE GENOMIC DNA]</scope>
</reference>
<organism evidence="2 3">
    <name type="scientific">[Torrubiella] hemipterigena</name>
    <dbReference type="NCBI Taxonomy" id="1531966"/>
    <lineage>
        <taxon>Eukaryota</taxon>
        <taxon>Fungi</taxon>
        <taxon>Dikarya</taxon>
        <taxon>Ascomycota</taxon>
        <taxon>Pezizomycotina</taxon>
        <taxon>Sordariomycetes</taxon>
        <taxon>Hypocreomycetidae</taxon>
        <taxon>Hypocreales</taxon>
        <taxon>Clavicipitaceae</taxon>
        <taxon>Clavicipitaceae incertae sedis</taxon>
        <taxon>'Torrubiella' clade</taxon>
    </lineage>
</organism>
<dbReference type="AlphaFoldDB" id="A0A0A1THP5"/>
<evidence type="ECO:0000313" key="3">
    <source>
        <dbReference type="Proteomes" id="UP000039046"/>
    </source>
</evidence>
<accession>A0A0A1THP5</accession>
<evidence type="ECO:0000256" key="1">
    <source>
        <dbReference type="SAM" id="SignalP"/>
    </source>
</evidence>
<dbReference type="SUPFAM" id="SSF53474">
    <property type="entry name" value="alpha/beta-Hydrolases"/>
    <property type="match status" value="1"/>
</dbReference>
<keyword evidence="1" id="KW-0732">Signal</keyword>
<dbReference type="HOGENOM" id="CLU_1090234_0_0_1"/>
<protein>
    <submittedName>
        <fullName evidence="2">Uncharacterized protein</fullName>
    </submittedName>
</protein>
<dbReference type="InterPro" id="IPR029058">
    <property type="entry name" value="AB_hydrolase_fold"/>
</dbReference>
<dbReference type="OrthoDB" id="425534at2759"/>
<sequence length="237" mass="25755">MHYEPGILVAALAIACLAVDFDWNTIIPSKQLQYHPCYEGKQCARLILPLDWKDSNNSDTVAIAILKVPAAVAEDDPSFGGPILINPGGPGGSGTIFANYAGTRFQDLIDIPGKKRYEIIGFDTRGSGESTPLVNCFPGKTGVSRAVPEVQWTAAGTPENDMALKYELAQAKIAYLRCEAANGRLLSFVNTPSIARDMVSIIDELARIRSNTTVRRDNTTDPTPRLQYYGISYGTEL</sequence>
<name>A0A0A1THP5_9HYPO</name>
<dbReference type="Proteomes" id="UP000039046">
    <property type="component" value="Unassembled WGS sequence"/>
</dbReference>
<dbReference type="Gene3D" id="3.40.50.1820">
    <property type="entry name" value="alpha/beta hydrolase"/>
    <property type="match status" value="1"/>
</dbReference>